<feature type="compositionally biased region" description="Polar residues" evidence="3">
    <location>
        <begin position="853"/>
        <end position="863"/>
    </location>
</feature>
<dbReference type="SUPFAM" id="SSF48350">
    <property type="entry name" value="GTPase activation domain, GAP"/>
    <property type="match status" value="1"/>
</dbReference>
<organism evidence="6 7">
    <name type="scientific">Opisthorchis felineus</name>
    <dbReference type="NCBI Taxonomy" id="147828"/>
    <lineage>
        <taxon>Eukaryota</taxon>
        <taxon>Metazoa</taxon>
        <taxon>Spiralia</taxon>
        <taxon>Lophotrochozoa</taxon>
        <taxon>Platyhelminthes</taxon>
        <taxon>Trematoda</taxon>
        <taxon>Digenea</taxon>
        <taxon>Opisthorchiida</taxon>
        <taxon>Opisthorchiata</taxon>
        <taxon>Opisthorchiidae</taxon>
        <taxon>Opisthorchis</taxon>
    </lineage>
</organism>
<keyword evidence="7" id="KW-1185">Reference proteome</keyword>
<evidence type="ECO:0000256" key="3">
    <source>
        <dbReference type="SAM" id="MobiDB-lite"/>
    </source>
</evidence>
<sequence length="4137" mass="450842">MAEKKPNEWVQLLLLRFDSQLPIRTGLHTAQSTQNMEQNKECLITVSKCKFSLVVSGLTKMLQNIDSMQVYGPDAERNFCDSLLIVLETLEKCLTCQTRETSRLDETILVKNLLQELFRVRNLVLNFMNLTSDNVKMYNQLLTLVSQVLYALSTQYFNAVFNRILSCLTLAAQDESSGDLANELELIQHLNLDVRKLSRLIFEICNRFRSLKKAIWLHLAVYLERAIWNWLENYPQEFDELQKRPSDELAECCERLFYLFTSLCAESGRKKLFVWPLQMMLLVLCPKILEEIINAENGAPLSPQHQKKKQFVDEVRKALSTHGHGGGSSKPVITEAALLAAVNLCKASSYININDRNNVLFVLVHSVYADLQNLLFNPAKPYIRNSQNLAETEALLTEFFVASFRITPHNKNLLKVCLQTSSPAIYHTVLVSALYRIITQPRLSWWPDVSPFYSKSTEIRTMFLETLNRVNHNPPLRIAQCLTFRDKMNLKNKDKTEDSLMGKYNLLLNMVRLINANPLLMLYCPQSRPSTDAQKATFELMNGLMSLIQQSTMTELAQEAMDALLCLHQPANIRLWNLHSPAQAFWEISPQLLYSIAQKLINRNIPNSCDVLKWLREILICRVNFLQQNCDCINFPGSAPGANKSDTPTSGGDTGFPLTEPNIPPCTKTSPVMQVTSCGAAATSAEACQAFTVPSKQSGVDTTGISSQSTPTTELNPLLGPLSVNSKRNRMALIKLETVFFTYLWSLDLETVLTSMSCFRLLCQEAELWSNAAAAAVFASLSDADRSALLGCDFCPSLSFPRSGFSDWDSKSGLVQSNSGLTSGSADVEVKSNDLLRQFSPQQMSDKLSATFSYASPRSSQRGIRQADSGRNRGQASGPCIALCSCGCPLCTPSYLPVCTPGEDHSGTDSFLRDMTFCSTDNDNKDYLFPSCSDGSSTSPTHTVLGKTGTCPTMAQLPFTECGLPDLLPVYSVYAEIADHSRSIVTTGRAHLQKQIWCLLRKVNHQTQGNKLSWEHTYMIWLRSTKFLINYPKSKVSGSASTTDDSCYDVATNHPTSSVGTSSLSSNVGSSGVLGDSSSIATELDSIAIPAEYAREGSAPISGATGSLYASAASLLGSAGIGLVGSSMNGYSGASVSNTTRYLAVKRRVSQQSTATDHEIEDVLNEWANMTGFLCALGSVALSSTPTQPSNLSVPPVNSSHYCVHCHCRYFSDLGLRPASRSPRGDETQSACGPQESERPVESLTISMANNTVDKPMINSSANIHETSRLPSPTVASPSLGAQHSLNAHRLTRDFSAMTCLPQQISNSQSPHSTDAVSRNVGSGMSSPAKAQKTPLTADGARLAACPHLRPCLHQNSYASGGLFNRMCANAVLEEFSRGSKSCPVYSLGGVESSSRRTSLVQPPSCNQEHHFSPVAQYIGNLLLLISCQHEKFGHKIQKHVKEAIGNELNPLIYPILFGQLRAHVDACFSGQGQQQVVVTETNTLFIENVIFIMRSILDKQSGKSLDRLNGHLEAVSIESLMLNIVRYVRHLECVHSLQIKIKVCQLVQKMMARREDLSFRQEMRFRNKLVDYLCDWVMGSSYHLNLATPSNYAAHLTPAATGPSQPLGVGSSGQASAFTGSCGSVTGVAGTHGQFTLLGPGGYVLSGVNIPGLAGVSGSIGSGCNLVLTGPIANIPTTVHTGIASPIISGTPLVSIPLHIETLGLPCGMNSVHTTEQGTSVPPNAFNVDNYGRAFGSGHQLIESTSVSVTNQVTPAQGPLAGTSAGQTGFLLLMNSSSAVDALSMASDGHTTGALGTISLSGQLGALPVSSVSSTTSFGGDGGGAVAQPLGLVSAVGNAGKLHTLPLLAGSIGASTAGHINVIPQTQGVGSGAPCPSTISAGSGPSSEPSPGIQVAGSGASISVNAQASGSVYGSTCGTGSAPGGTTGLTSQAAMQTRELDLACMEAVAALLQGMPLQPEEVDRGDLMDAKSHLFAKYFTLFMNLLNDVADDREKRAEVRQNNTALRNVTVQAMSNLLNANIESGLVHAIGLGYHRDPQSRAAFMEVLTKILQQGTEFETLAETALAERYERLIGLVTMVGENGELPIAMALTQVVQGASMDELAKVLVTLFDAKNLLYQLFWNVFSKELEAADSTHTLLRGNSMSSKIMNYCFKHFGHDFLQSALGPALMELVRRDAGGSNSFPEMTSFDVVSNNVRTITVESDNFSADRAGTNKPSYEVDPRRLQPGEILEENQKNLTYATELLYGRLISSIDSFPVALRILCNCLYKLISHYCCTPDKSDQAATVLSTIVFLRFINPAVVSPCENGLLDFEPPPRVKRGLTLVGKLMQNIANQLLFTKEPHMRVFDSLLQKHFESCRLFFREIVTSDANYEMPHFNSSPVHHGRPQHAAASFTDLQDTQLAPAAPVLLSNPWVSTNTASSFSPTRSITTESSVTVGTLVPTFDRPNTGGGGGTVGVTGFISDDLIHAVHRLLWVNQGKIGDYLASSRDRKAVGRQPFDRMVTLLAHLGPPEHKSMDSTWNYMEAHSTRLEDCVLRGYQFRDSEEFKRLKSLNIFYQAGTSRFGNPVFYYIARRYKSQDYQRVEYPLIICLVSVTLDAYRSKPFELVVDFTHTSVENRFKNDLLNKWASIIGPVLREYLVAAYIYNCNSWVREYTKIHDRFFSPIKGSRKLVFIDHPTRLNDFIDPDQQRLPGGTLALEEDLRVFNNALKLSHKDTKVAIKVCTNAIQVTSTEKSKVLGHSVILNDVYYASEIEEVCLVDDNQFTLTISNDNGPLSFIHDACDSIVQAIIHIRTRWALSQPDTHAMHTKIRPRDVPGTLLNIALLNLGSSDPSLRSAAYNLLCALTQTFNLKIEGQLLETNGLCIPGNNTLFISEISKRLAQLEPHLTLEFLDECIQGFSRSSIEMKHLCLEYITPWLRNLTRFCRSDDVKQQKVLSIIDKLITLTIDEEQMYPSIQTKIWGNLGQVPQLVGLVLDSFIQRSVSCGLGSLQAEIMADTSVALAAANVQLVSKKVLSKLCRFIEKTCSAPTTLLEHHPLWPEIAPMLRYLLMLSFNNCIDIRTHLPRLFHIATLLVCTGPLSLRASMHGFVINVIHSLCTSALAKQLSDKTVQQLRQLLAEFTLPKFYEVFGIQHCKCAPISAFPHFRPGERSGLVVSGTVSQPLVVPLTHALSAGATANAPTAPSNQTGRGSISSGCSTSTSESNTSLPTADNLSKPGALRTGTAAPYATYGPTELRKKSTASPSNLGPPSIILVDEETSVDSANRLLHEPCSGTSMDSSRHTAAYSATHTGPSGGTIFPLHNQSSRDGFNLITGDTQMRNNPSISSRLVPSESPQFGFLKLPTSTSSCIHPSLTATPYGLITTPGSQLAASTEGLDRPERLTLSSLEFLTDTLLEVMSLVIKEVPEFTHWLEQWTNLARKFAFQNNPALQPRAIIVLGCICKGFTDTDIKQLLRIMSRALESYANELDMEKDLRHRTVDTGQAELYLIESIIMCLTRLLPLLPANSATHLPLFWVALGVLQLDEVSLYAAGLALLEQNLLTLDEHGTFEQDSLQTVMMRCREQFILQYKQMDHAVGLSFRDSFHFALVGHLLKGFRHPIPQTVARTIRVLNTLLSIVAKPLNRDKYQVTKDSVAYLAALLPVSDEVRKRCRLKFRVPGTLAGPGEHQSPSLHAHGQPNSAFGSTAVGGPPPKGCTAATNNLGDWCGSTESLHELTNSGRHCAQRTPSAVGLLRSLLPSPVTNTVLSSRFTRLRQDNLSNLTLSTNLSTDRFSSHAVDHHGQTYRSFHGRHVEGPRHTLQRQLGFQGMPEGLRSRSIDSCPSTTSTTSGMSIPDQFSPSSGPFISPPLPAGTLEPEHSASSQQPGSGHSAQLEKKTGDSVLLDPEILTEEATQALTIAVLTTLVRYTTDENESRVLYEFLADASMVFPRVFPVIHSLLDSKINYVLTHCHDQKILSAVQSIIQNVISSGETSVQQLHYLQSIGFGGLWRFSGHFSKANQNSEAAQLFVNFLEVLIDSHLPGEDLRTSYTPVLGLGSTSRAGNLSSSSSLSLSSLHGPLGADPVLNSADAESPVPLSPTLVAVPCAIPTDRDDAISPEAVSVTQIEHVRDARTEVCDTPAGTGTVHQSPERTLES</sequence>
<feature type="compositionally biased region" description="Polar residues" evidence="3">
    <location>
        <begin position="3820"/>
        <end position="3839"/>
    </location>
</feature>
<feature type="region of interest" description="Disordered" evidence="3">
    <location>
        <begin position="3665"/>
        <end position="3697"/>
    </location>
</feature>
<dbReference type="EMBL" id="SJOL01009432">
    <property type="protein sequence ID" value="TGZ57486.1"/>
    <property type="molecule type" value="Genomic_DNA"/>
</dbReference>
<reference evidence="6 7" key="1">
    <citation type="journal article" date="2019" name="BMC Genomics">
        <title>New insights from Opisthorchis felineus genome: update on genomics of the epidemiologically important liver flukes.</title>
        <authorList>
            <person name="Ershov N.I."/>
            <person name="Mordvinov V.A."/>
            <person name="Prokhortchouk E.B."/>
            <person name="Pakharukova M.Y."/>
            <person name="Gunbin K.V."/>
            <person name="Ustyantsev K."/>
            <person name="Genaev M.A."/>
            <person name="Blinov A.G."/>
            <person name="Mazur A."/>
            <person name="Boulygina E."/>
            <person name="Tsygankova S."/>
            <person name="Khrameeva E."/>
            <person name="Chekanov N."/>
            <person name="Fan G."/>
            <person name="Xiao A."/>
            <person name="Zhang H."/>
            <person name="Xu X."/>
            <person name="Yang H."/>
            <person name="Solovyev V."/>
            <person name="Lee S.M."/>
            <person name="Liu X."/>
            <person name="Afonnikov D.A."/>
            <person name="Skryabin K.G."/>
        </authorList>
    </citation>
    <scope>NUCLEOTIDE SEQUENCE [LARGE SCALE GENOMIC DNA]</scope>
    <source>
        <strain evidence="6">AK-0245</strain>
        <tissue evidence="6">Whole organism</tissue>
    </source>
</reference>
<evidence type="ECO:0000259" key="5">
    <source>
        <dbReference type="PROSITE" id="PS50191"/>
    </source>
</evidence>
<dbReference type="SMART" id="SM00323">
    <property type="entry name" value="RasGAP"/>
    <property type="match status" value="1"/>
</dbReference>
<dbReference type="CDD" id="cd00170">
    <property type="entry name" value="SEC14"/>
    <property type="match status" value="1"/>
</dbReference>
<dbReference type="Pfam" id="PF13716">
    <property type="entry name" value="CRAL_TRIO_2"/>
    <property type="match status" value="1"/>
</dbReference>
<evidence type="ECO:0000259" key="4">
    <source>
        <dbReference type="PROSITE" id="PS50018"/>
    </source>
</evidence>
<gene>
    <name evidence="6" type="ORF">CRM22_009919</name>
</gene>
<accession>A0A4S2L5F6</accession>
<feature type="region of interest" description="Disordered" evidence="3">
    <location>
        <begin position="3274"/>
        <end position="3300"/>
    </location>
</feature>
<feature type="region of interest" description="Disordered" evidence="3">
    <location>
        <begin position="1870"/>
        <end position="1898"/>
    </location>
</feature>
<feature type="compositionally biased region" description="Low complexity" evidence="3">
    <location>
        <begin position="1881"/>
        <end position="1893"/>
    </location>
</feature>
<dbReference type="OrthoDB" id="28245at2759"/>
<dbReference type="Proteomes" id="UP000308267">
    <property type="component" value="Unassembled WGS sequence"/>
</dbReference>
<name>A0A4S2L5F6_OPIFE</name>
<feature type="region of interest" description="Disordered" evidence="3">
    <location>
        <begin position="3180"/>
        <end position="3255"/>
    </location>
</feature>
<dbReference type="Pfam" id="PF00616">
    <property type="entry name" value="RasGAP"/>
    <property type="match status" value="1"/>
</dbReference>
<dbReference type="PANTHER" id="PTHR10194:SF142">
    <property type="entry name" value="NEUROFIBROMIN"/>
    <property type="match status" value="1"/>
</dbReference>
<dbReference type="STRING" id="147828.A0A4S2L5F6"/>
<feature type="region of interest" description="Disordered" evidence="3">
    <location>
        <begin position="4118"/>
        <end position="4137"/>
    </location>
</feature>
<keyword evidence="1" id="KW-0343">GTPase activation</keyword>
<dbReference type="PROSITE" id="PS50018">
    <property type="entry name" value="RAS_GTPASE_ACTIV_2"/>
    <property type="match status" value="1"/>
</dbReference>
<dbReference type="SUPFAM" id="SSF48371">
    <property type="entry name" value="ARM repeat"/>
    <property type="match status" value="1"/>
</dbReference>
<dbReference type="InterPro" id="IPR039360">
    <property type="entry name" value="Ras_GTPase"/>
</dbReference>
<evidence type="ECO:0000313" key="7">
    <source>
        <dbReference type="Proteomes" id="UP000308267"/>
    </source>
</evidence>
<dbReference type="Gene3D" id="3.40.525.10">
    <property type="entry name" value="CRAL-TRIO lipid binding domain"/>
    <property type="match status" value="1"/>
</dbReference>
<dbReference type="InterPro" id="IPR016024">
    <property type="entry name" value="ARM-type_fold"/>
</dbReference>
<dbReference type="Pfam" id="PF21877">
    <property type="entry name" value="PH_NF1"/>
    <property type="match status" value="1"/>
</dbReference>
<evidence type="ECO:0008006" key="8">
    <source>
        <dbReference type="Google" id="ProtNLM"/>
    </source>
</evidence>
<dbReference type="SUPFAM" id="SSF52087">
    <property type="entry name" value="CRAL/TRIO domain"/>
    <property type="match status" value="1"/>
</dbReference>
<evidence type="ECO:0000313" key="6">
    <source>
        <dbReference type="EMBL" id="TGZ57486.1"/>
    </source>
</evidence>
<feature type="compositionally biased region" description="Polar residues" evidence="3">
    <location>
        <begin position="3861"/>
        <end position="3872"/>
    </location>
</feature>
<dbReference type="InterPro" id="IPR001936">
    <property type="entry name" value="RasGAP_dom"/>
</dbReference>
<comment type="caution">
    <text evidence="6">The sequence shown here is derived from an EMBL/GenBank/DDBJ whole genome shotgun (WGS) entry which is preliminary data.</text>
</comment>
<dbReference type="InterPro" id="IPR054071">
    <property type="entry name" value="PH_NF1"/>
</dbReference>
<dbReference type="PANTHER" id="PTHR10194">
    <property type="entry name" value="RAS GTPASE-ACTIVATING PROTEINS"/>
    <property type="match status" value="1"/>
</dbReference>
<dbReference type="InterPro" id="IPR008936">
    <property type="entry name" value="Rho_GTPase_activation_prot"/>
</dbReference>
<feature type="domain" description="CRAL-TRIO" evidence="5">
    <location>
        <begin position="2545"/>
        <end position="2706"/>
    </location>
</feature>
<feature type="region of interest" description="Disordered" evidence="3">
    <location>
        <begin position="3812"/>
        <end position="3877"/>
    </location>
</feature>
<feature type="compositionally biased region" description="Polar residues" evidence="3">
    <location>
        <begin position="1305"/>
        <end position="1326"/>
    </location>
</feature>
<feature type="compositionally biased region" description="Low complexity" evidence="3">
    <location>
        <begin position="3191"/>
        <end position="3213"/>
    </location>
</feature>
<feature type="region of interest" description="Disordered" evidence="3">
    <location>
        <begin position="1305"/>
        <end position="1332"/>
    </location>
</feature>
<dbReference type="CDD" id="cd13313">
    <property type="entry name" value="PH_NF1"/>
    <property type="match status" value="1"/>
</dbReference>
<dbReference type="Gene3D" id="2.30.29.30">
    <property type="entry name" value="Pleckstrin-homology domain (PH domain)/Phosphotyrosine-binding domain (PTB)"/>
    <property type="match status" value="1"/>
</dbReference>
<evidence type="ECO:0000256" key="2">
    <source>
        <dbReference type="ARBA" id="ARBA00022553"/>
    </source>
</evidence>
<dbReference type="InterPro" id="IPR001251">
    <property type="entry name" value="CRAL-TRIO_dom"/>
</dbReference>
<feature type="domain" description="Ras-GAP" evidence="4">
    <location>
        <begin position="2101"/>
        <end position="2336"/>
    </location>
</feature>
<feature type="region of interest" description="Disordered" evidence="3">
    <location>
        <begin position="1219"/>
        <end position="1242"/>
    </location>
</feature>
<proteinExistence type="predicted"/>
<dbReference type="PROSITE" id="PS50191">
    <property type="entry name" value="CRAL_TRIO"/>
    <property type="match status" value="1"/>
</dbReference>
<dbReference type="InterPro" id="IPR011993">
    <property type="entry name" value="PH-like_dom_sf"/>
</dbReference>
<dbReference type="Gene3D" id="1.10.506.10">
    <property type="entry name" value="GTPase Activation - p120gap, domain 1"/>
    <property type="match status" value="3"/>
</dbReference>
<dbReference type="GO" id="GO:0005096">
    <property type="term" value="F:GTPase activator activity"/>
    <property type="evidence" value="ECO:0007669"/>
    <property type="project" value="UniProtKB-KW"/>
</dbReference>
<protein>
    <recommendedName>
        <fullName evidence="8">Ras-GAP domain-containing protein</fullName>
    </recommendedName>
</protein>
<dbReference type="InterPro" id="IPR036865">
    <property type="entry name" value="CRAL-TRIO_dom_sf"/>
</dbReference>
<feature type="region of interest" description="Disordered" evidence="3">
    <location>
        <begin position="853"/>
        <end position="874"/>
    </location>
</feature>
<evidence type="ECO:0000256" key="1">
    <source>
        <dbReference type="ARBA" id="ARBA00022468"/>
    </source>
</evidence>
<keyword evidence="2" id="KW-0597">Phosphoprotein</keyword>